<name>A0A9W8JQA7_9AGAR</name>
<organism evidence="4 5">
    <name type="scientific">Agrocybe chaxingu</name>
    <dbReference type="NCBI Taxonomy" id="84603"/>
    <lineage>
        <taxon>Eukaryota</taxon>
        <taxon>Fungi</taxon>
        <taxon>Dikarya</taxon>
        <taxon>Basidiomycota</taxon>
        <taxon>Agaricomycotina</taxon>
        <taxon>Agaricomycetes</taxon>
        <taxon>Agaricomycetidae</taxon>
        <taxon>Agaricales</taxon>
        <taxon>Agaricineae</taxon>
        <taxon>Strophariaceae</taxon>
        <taxon>Agrocybe</taxon>
    </lineage>
</organism>
<reference evidence="4" key="1">
    <citation type="submission" date="2022-07" db="EMBL/GenBank/DDBJ databases">
        <title>Genome Sequence of Agrocybe chaxingu.</title>
        <authorList>
            <person name="Buettner E."/>
        </authorList>
    </citation>
    <scope>NUCLEOTIDE SEQUENCE</scope>
    <source>
        <strain evidence="4">MP-N11</strain>
    </source>
</reference>
<feature type="compositionally biased region" description="Low complexity" evidence="1">
    <location>
        <begin position="105"/>
        <end position="137"/>
    </location>
</feature>
<dbReference type="EMBL" id="JANKHO010002008">
    <property type="protein sequence ID" value="KAJ3495663.1"/>
    <property type="molecule type" value="Genomic_DNA"/>
</dbReference>
<dbReference type="AlphaFoldDB" id="A0A9W8JQA7"/>
<protein>
    <recommendedName>
        <fullName evidence="3">DUF7729 domain-containing protein</fullName>
    </recommendedName>
</protein>
<dbReference type="Proteomes" id="UP001148786">
    <property type="component" value="Unassembled WGS sequence"/>
</dbReference>
<evidence type="ECO:0000259" key="3">
    <source>
        <dbReference type="Pfam" id="PF24855"/>
    </source>
</evidence>
<dbReference type="InterPro" id="IPR056146">
    <property type="entry name" value="DUF7729"/>
</dbReference>
<keyword evidence="5" id="KW-1185">Reference proteome</keyword>
<dbReference type="PANTHER" id="PTHR39460:SF1">
    <property type="entry name" value="C6 TRANSCRIPTION FACTOR"/>
    <property type="match status" value="1"/>
</dbReference>
<keyword evidence="2" id="KW-0812">Transmembrane</keyword>
<feature type="region of interest" description="Disordered" evidence="1">
    <location>
        <begin position="1"/>
        <end position="25"/>
    </location>
</feature>
<dbReference type="OrthoDB" id="2564812at2759"/>
<proteinExistence type="predicted"/>
<evidence type="ECO:0000256" key="2">
    <source>
        <dbReference type="SAM" id="Phobius"/>
    </source>
</evidence>
<evidence type="ECO:0000313" key="4">
    <source>
        <dbReference type="EMBL" id="KAJ3495663.1"/>
    </source>
</evidence>
<dbReference type="Pfam" id="PF24855">
    <property type="entry name" value="DUF7729"/>
    <property type="match status" value="1"/>
</dbReference>
<gene>
    <name evidence="4" type="ORF">NLJ89_g10591</name>
</gene>
<accession>A0A9W8JQA7</accession>
<dbReference type="PANTHER" id="PTHR39460">
    <property type="entry name" value="EXPRESSED PROTEIN"/>
    <property type="match status" value="1"/>
</dbReference>
<sequence>MFTPPPSPLPTKTTASAVPEEPSEVLPGKRIEGASQEAIKRRTGRRFRLAVMVVPLIVIAFTLSASYSTSSAFQESSHLSSRLSWLVEGVGLRVHKRSPEPQANSASSTLSTGTPTASSATPTTSRASATTQIAPTVPSTPPPLPTPFPQPFDDNLAQNFSSLSCSNFFANMTTSIPFRSCRPFSLLFQSSDEFISAQTNLTLMNSLIWGTCNTNTGFDQCKSNMEWFASNLQTACTSELNVRNAVTVNTLTGLNAFSIMHDVGCEVDPTNNAYCYLNAVTPHIPAHLLLVQQDHYG</sequence>
<feature type="region of interest" description="Disordered" evidence="1">
    <location>
        <begin position="97"/>
        <end position="151"/>
    </location>
</feature>
<feature type="transmembrane region" description="Helical" evidence="2">
    <location>
        <begin position="49"/>
        <end position="67"/>
    </location>
</feature>
<comment type="caution">
    <text evidence="4">The sequence shown here is derived from an EMBL/GenBank/DDBJ whole genome shotgun (WGS) entry which is preliminary data.</text>
</comment>
<evidence type="ECO:0000313" key="5">
    <source>
        <dbReference type="Proteomes" id="UP001148786"/>
    </source>
</evidence>
<feature type="compositionally biased region" description="Pro residues" evidence="1">
    <location>
        <begin position="138"/>
        <end position="150"/>
    </location>
</feature>
<evidence type="ECO:0000256" key="1">
    <source>
        <dbReference type="SAM" id="MobiDB-lite"/>
    </source>
</evidence>
<keyword evidence="2" id="KW-1133">Transmembrane helix</keyword>
<feature type="domain" description="DUF7729" evidence="3">
    <location>
        <begin position="147"/>
        <end position="281"/>
    </location>
</feature>
<keyword evidence="2" id="KW-0472">Membrane</keyword>